<evidence type="ECO:0000256" key="5">
    <source>
        <dbReference type="ARBA" id="ARBA00022525"/>
    </source>
</evidence>
<dbReference type="InterPro" id="IPR001365">
    <property type="entry name" value="A_deaminase_dom"/>
</dbReference>
<dbReference type="Pfam" id="PF00962">
    <property type="entry name" value="A_deaminase"/>
    <property type="match status" value="1"/>
</dbReference>
<evidence type="ECO:0000259" key="10">
    <source>
        <dbReference type="Pfam" id="PF00962"/>
    </source>
</evidence>
<dbReference type="GeneID" id="19208257"/>
<evidence type="ECO:0000256" key="6">
    <source>
        <dbReference type="ARBA" id="ARBA00022723"/>
    </source>
</evidence>
<gene>
    <name evidence="11" type="ORF">CONPUDRAFT_62765</name>
</gene>
<comment type="catalytic activity">
    <reaction evidence="9">
        <text>adenosine + H2O + H(+) = inosine + NH4(+)</text>
        <dbReference type="Rhea" id="RHEA:24408"/>
        <dbReference type="ChEBI" id="CHEBI:15377"/>
        <dbReference type="ChEBI" id="CHEBI:15378"/>
        <dbReference type="ChEBI" id="CHEBI:16335"/>
        <dbReference type="ChEBI" id="CHEBI:17596"/>
        <dbReference type="ChEBI" id="CHEBI:28938"/>
        <dbReference type="EC" id="3.5.4.4"/>
    </reaction>
</comment>
<dbReference type="InterPro" id="IPR006330">
    <property type="entry name" value="Ado/ade_deaminase"/>
</dbReference>
<dbReference type="RefSeq" id="XP_007772396.1">
    <property type="nucleotide sequence ID" value="XM_007774206.1"/>
</dbReference>
<comment type="similarity">
    <text evidence="3">Belongs to the metallo-dependent hydrolases superfamily. Adenosine and AMP deaminases family. ADGF subfamily.</text>
</comment>
<name>A0A5M3MDV4_CONPW</name>
<comment type="caution">
    <text evidence="11">The sequence shown here is derived from an EMBL/GenBank/DDBJ whole genome shotgun (WGS) entry which is preliminary data.</text>
</comment>
<feature type="domain" description="Adenosine deaminase" evidence="10">
    <location>
        <begin position="238"/>
        <end position="511"/>
    </location>
</feature>
<accession>A0A5M3MDV4</accession>
<dbReference type="FunFam" id="3.20.20.140:FF:000017">
    <property type="entry name" value="Adenosine deaminase 2"/>
    <property type="match status" value="1"/>
</dbReference>
<dbReference type="AlphaFoldDB" id="A0A5M3MDV4"/>
<dbReference type="GO" id="GO:0046103">
    <property type="term" value="P:inosine biosynthetic process"/>
    <property type="evidence" value="ECO:0007669"/>
    <property type="project" value="TreeGrafter"/>
</dbReference>
<dbReference type="Gene3D" id="3.20.20.140">
    <property type="entry name" value="Metal-dependent hydrolases"/>
    <property type="match status" value="1"/>
</dbReference>
<dbReference type="PANTHER" id="PTHR11409:SF39">
    <property type="entry name" value="ADENOSINE DEAMINASE 2"/>
    <property type="match status" value="1"/>
</dbReference>
<dbReference type="GO" id="GO:0006154">
    <property type="term" value="P:adenosine catabolic process"/>
    <property type="evidence" value="ECO:0007669"/>
    <property type="project" value="TreeGrafter"/>
</dbReference>
<comment type="cofactor">
    <cofactor evidence="1">
        <name>Zn(2+)</name>
        <dbReference type="ChEBI" id="CHEBI:29105"/>
    </cofactor>
</comment>
<dbReference type="SUPFAM" id="SSF51556">
    <property type="entry name" value="Metallo-dependent hydrolases"/>
    <property type="match status" value="1"/>
</dbReference>
<keyword evidence="7" id="KW-0732">Signal</keyword>
<evidence type="ECO:0000256" key="1">
    <source>
        <dbReference type="ARBA" id="ARBA00001947"/>
    </source>
</evidence>
<dbReference type="InterPro" id="IPR032466">
    <property type="entry name" value="Metal_Hydrolase"/>
</dbReference>
<evidence type="ECO:0000256" key="2">
    <source>
        <dbReference type="ARBA" id="ARBA00004613"/>
    </source>
</evidence>
<dbReference type="EC" id="3.5.4.4" evidence="4"/>
<organism evidence="11 12">
    <name type="scientific">Coniophora puteana (strain RWD-64-598)</name>
    <name type="common">Brown rot fungus</name>
    <dbReference type="NCBI Taxonomy" id="741705"/>
    <lineage>
        <taxon>Eukaryota</taxon>
        <taxon>Fungi</taxon>
        <taxon>Dikarya</taxon>
        <taxon>Basidiomycota</taxon>
        <taxon>Agaricomycotina</taxon>
        <taxon>Agaricomycetes</taxon>
        <taxon>Agaricomycetidae</taxon>
        <taxon>Boletales</taxon>
        <taxon>Coniophorineae</taxon>
        <taxon>Coniophoraceae</taxon>
        <taxon>Coniophora</taxon>
    </lineage>
</organism>
<dbReference type="KEGG" id="cput:CONPUDRAFT_62765"/>
<keyword evidence="12" id="KW-1185">Reference proteome</keyword>
<reference evidence="12" key="1">
    <citation type="journal article" date="2012" name="Science">
        <title>The Paleozoic origin of enzymatic lignin decomposition reconstructed from 31 fungal genomes.</title>
        <authorList>
            <person name="Floudas D."/>
            <person name="Binder M."/>
            <person name="Riley R."/>
            <person name="Barry K."/>
            <person name="Blanchette R.A."/>
            <person name="Henrissat B."/>
            <person name="Martinez A.T."/>
            <person name="Otillar R."/>
            <person name="Spatafora J.W."/>
            <person name="Yadav J.S."/>
            <person name="Aerts A."/>
            <person name="Benoit I."/>
            <person name="Boyd A."/>
            <person name="Carlson A."/>
            <person name="Copeland A."/>
            <person name="Coutinho P.M."/>
            <person name="de Vries R.P."/>
            <person name="Ferreira P."/>
            <person name="Findley K."/>
            <person name="Foster B."/>
            <person name="Gaskell J."/>
            <person name="Glotzer D."/>
            <person name="Gorecki P."/>
            <person name="Heitman J."/>
            <person name="Hesse C."/>
            <person name="Hori C."/>
            <person name="Igarashi K."/>
            <person name="Jurgens J.A."/>
            <person name="Kallen N."/>
            <person name="Kersten P."/>
            <person name="Kohler A."/>
            <person name="Kuees U."/>
            <person name="Kumar T.K.A."/>
            <person name="Kuo A."/>
            <person name="LaButti K."/>
            <person name="Larrondo L.F."/>
            <person name="Lindquist E."/>
            <person name="Ling A."/>
            <person name="Lombard V."/>
            <person name="Lucas S."/>
            <person name="Lundell T."/>
            <person name="Martin R."/>
            <person name="McLaughlin D.J."/>
            <person name="Morgenstern I."/>
            <person name="Morin E."/>
            <person name="Murat C."/>
            <person name="Nagy L.G."/>
            <person name="Nolan M."/>
            <person name="Ohm R.A."/>
            <person name="Patyshakuliyeva A."/>
            <person name="Rokas A."/>
            <person name="Ruiz-Duenas F.J."/>
            <person name="Sabat G."/>
            <person name="Salamov A."/>
            <person name="Samejima M."/>
            <person name="Schmutz J."/>
            <person name="Slot J.C."/>
            <person name="St John F."/>
            <person name="Stenlid J."/>
            <person name="Sun H."/>
            <person name="Sun S."/>
            <person name="Syed K."/>
            <person name="Tsang A."/>
            <person name="Wiebenga A."/>
            <person name="Young D."/>
            <person name="Pisabarro A."/>
            <person name="Eastwood D.C."/>
            <person name="Martin F."/>
            <person name="Cullen D."/>
            <person name="Grigoriev I.V."/>
            <person name="Hibbett D.S."/>
        </authorList>
    </citation>
    <scope>NUCLEOTIDE SEQUENCE [LARGE SCALE GENOMIC DNA]</scope>
    <source>
        <strain evidence="12">RWD-64-598 SS2</strain>
    </source>
</reference>
<dbReference type="OrthoDB" id="7202371at2759"/>
<keyword evidence="8 11" id="KW-0378">Hydrolase</keyword>
<dbReference type="EMBL" id="JH711584">
    <property type="protein sequence ID" value="EIW77313.1"/>
    <property type="molecule type" value="Genomic_DNA"/>
</dbReference>
<keyword evidence="5" id="KW-0964">Secreted</keyword>
<dbReference type="GO" id="GO:0004000">
    <property type="term" value="F:adenosine deaminase activity"/>
    <property type="evidence" value="ECO:0007669"/>
    <property type="project" value="TreeGrafter"/>
</dbReference>
<evidence type="ECO:0000313" key="11">
    <source>
        <dbReference type="EMBL" id="EIW77313.1"/>
    </source>
</evidence>
<dbReference type="Proteomes" id="UP000053558">
    <property type="component" value="Unassembled WGS sequence"/>
</dbReference>
<comment type="subcellular location">
    <subcellularLocation>
        <location evidence="2">Secreted</location>
    </subcellularLocation>
</comment>
<evidence type="ECO:0000256" key="9">
    <source>
        <dbReference type="ARBA" id="ARBA00047764"/>
    </source>
</evidence>
<dbReference type="GO" id="GO:0005576">
    <property type="term" value="C:extracellular region"/>
    <property type="evidence" value="ECO:0007669"/>
    <property type="project" value="UniProtKB-SubCell"/>
</dbReference>
<keyword evidence="6" id="KW-0479">Metal-binding</keyword>
<evidence type="ECO:0000313" key="12">
    <source>
        <dbReference type="Proteomes" id="UP000053558"/>
    </source>
</evidence>
<proteinExistence type="inferred from homology"/>
<dbReference type="OMA" id="LYKYRPT"/>
<evidence type="ECO:0000256" key="4">
    <source>
        <dbReference type="ARBA" id="ARBA00012784"/>
    </source>
</evidence>
<evidence type="ECO:0000256" key="3">
    <source>
        <dbReference type="ARBA" id="ARBA00006083"/>
    </source>
</evidence>
<dbReference type="PANTHER" id="PTHR11409">
    <property type="entry name" value="ADENOSINE DEAMINASE"/>
    <property type="match status" value="1"/>
</dbReference>
<evidence type="ECO:0000256" key="8">
    <source>
        <dbReference type="ARBA" id="ARBA00022801"/>
    </source>
</evidence>
<dbReference type="GO" id="GO:0046872">
    <property type="term" value="F:metal ion binding"/>
    <property type="evidence" value="ECO:0007669"/>
    <property type="project" value="UniProtKB-KW"/>
</dbReference>
<protein>
    <recommendedName>
        <fullName evidence="4">adenosine deaminase</fullName>
        <ecNumber evidence="4">3.5.4.4</ecNumber>
    </recommendedName>
</protein>
<evidence type="ECO:0000256" key="7">
    <source>
        <dbReference type="ARBA" id="ARBA00022729"/>
    </source>
</evidence>
<sequence>MSQLIEAYNDQRAALIDADRALRVDRIRGPYHTVLEIKADQIVRSIRAEEARTVWGVEHDDVPSPFPGMEFITGKKIVVKTKLFQLLSKMPKGALLHTHVDLSVSPRATLDIALHHPAIHIQVPPALTTSNLASTVPRVMPQASDFSACTVALTDPNYPGDSWVPLRFARESFSPNMGGPEGFDKWLTESMSISSIAAYDTHNNNIKIWDKFAESAKLVCVSGMTHYAPMWPEYIKQFFKEIVEDGISYAECRFDFTPKHFMDAEGQDTATHLQWIKVFRDVAKEYKEELQAQGRGDEFAGAKMIYTVIRRVTPGELEWYLQDCIAMKQEFPDVIAGFDLVGDENANRPLIYYLSPLLTFRAECDSLSLDIPFLFHAGETCGDGSHADVNLYDALLLGSKRIAHGFSIVKHPKLMEMCRERNVALEVCPISNEILRLTASMPMHPLPILLNNGVPVTLNSDDGTLFNNVGITYDMYQVIAASDVTGLLTLAELARDSITHSMMSEDEKKMAREAWEKRWILFLENVVSLEAQTGVDAPLRN</sequence>